<reference evidence="2 3" key="1">
    <citation type="submission" date="2023-04" db="EMBL/GenBank/DDBJ databases">
        <authorList>
            <person name="Hsu D."/>
        </authorList>
    </citation>
    <scope>NUCLEOTIDE SEQUENCE [LARGE SCALE GENOMIC DNA]</scope>
    <source>
        <strain evidence="2 3">MK1</strain>
    </source>
</reference>
<gene>
    <name evidence="2" type="ORF">MFMK1_003507</name>
</gene>
<organism evidence="2 3">
    <name type="scientific">Metallumcola ferriviriculae</name>
    <dbReference type="NCBI Taxonomy" id="3039180"/>
    <lineage>
        <taxon>Bacteria</taxon>
        <taxon>Bacillati</taxon>
        <taxon>Bacillota</taxon>
        <taxon>Clostridia</taxon>
        <taxon>Neomoorellales</taxon>
        <taxon>Desulfitibacteraceae</taxon>
        <taxon>Metallumcola</taxon>
    </lineage>
</organism>
<dbReference type="PANTHER" id="PTHR45726">
    <property type="entry name" value="LEUKOTRIENE A-4 HYDROLASE"/>
    <property type="match status" value="1"/>
</dbReference>
<dbReference type="Proteomes" id="UP001329915">
    <property type="component" value="Chromosome"/>
</dbReference>
<dbReference type="RefSeq" id="WP_366923019.1">
    <property type="nucleotide sequence ID" value="NZ_CP121694.1"/>
</dbReference>
<proteinExistence type="predicted"/>
<dbReference type="Gene3D" id="1.10.390.10">
    <property type="entry name" value="Neutral Protease Domain 2"/>
    <property type="match status" value="1"/>
</dbReference>
<dbReference type="GO" id="GO:0008270">
    <property type="term" value="F:zinc ion binding"/>
    <property type="evidence" value="ECO:0007669"/>
    <property type="project" value="InterPro"/>
</dbReference>
<protein>
    <recommendedName>
        <fullName evidence="1">Peptidase M1 membrane alanine aminopeptidase domain-containing protein</fullName>
    </recommendedName>
</protein>
<sequence length="461" mass="53829">MLRKIMGITILIIMLLLYAANLNYSAGNEQISSKKDSVEKNTVDEIAPLIEEEVFPTYIIEAFISKENRVTAKMAIDYTNNLNYGLEVVKLLLPANILYNEPYIRVNEIKIQNKPAVYKLDTGHAMVKLPERLAPGEKISITMDFNTEVPIQGERFGYYLGVGMLSNWYPVIAPYDIKEKEWMEFHPSDFGDPYFFDSAFFKGHIRSSNNLQVISPFFPATESAERTIWFDSKLPIRDLTLVYGENFSMMQKKVDDTIVQYFYHKKRNFLDAAAESLQFYNEIYGRYPYERLVVADVPLQRLMGMEFSGMFFLSTRYRNIGEKTLAHEVAHQYWYGLVGSDQINEAWIDESLANYSAILFLENKYGFKTYQEEINKIKRKNIGSSSLLSLQEYPSKFAYREAVYEKPIMLWDELRNYGGKERVVSLLKSIQDKYHFRRISTEALFGEIKPKFKEQEIDYDF</sequence>
<keyword evidence="3" id="KW-1185">Reference proteome</keyword>
<dbReference type="Pfam" id="PF01433">
    <property type="entry name" value="Peptidase_M1"/>
    <property type="match status" value="1"/>
</dbReference>
<evidence type="ECO:0000313" key="2">
    <source>
        <dbReference type="EMBL" id="WRO23642.1"/>
    </source>
</evidence>
<dbReference type="KEGG" id="dbc:MFMK1_003507"/>
<dbReference type="InterPro" id="IPR034015">
    <property type="entry name" value="M1_LTA4H"/>
</dbReference>
<dbReference type="GO" id="GO:0008237">
    <property type="term" value="F:metallopeptidase activity"/>
    <property type="evidence" value="ECO:0007669"/>
    <property type="project" value="InterPro"/>
</dbReference>
<dbReference type="PANTHER" id="PTHR45726:SF3">
    <property type="entry name" value="LEUKOTRIENE A-4 HYDROLASE"/>
    <property type="match status" value="1"/>
</dbReference>
<dbReference type="InterPro" id="IPR014782">
    <property type="entry name" value="Peptidase_M1_dom"/>
</dbReference>
<name>A0AAU0UTK1_9FIRM</name>
<dbReference type="EMBL" id="CP121694">
    <property type="protein sequence ID" value="WRO23642.1"/>
    <property type="molecule type" value="Genomic_DNA"/>
</dbReference>
<dbReference type="InterPro" id="IPR027268">
    <property type="entry name" value="Peptidase_M4/M1_CTD_sf"/>
</dbReference>
<feature type="domain" description="Peptidase M1 membrane alanine aminopeptidase" evidence="1">
    <location>
        <begin position="270"/>
        <end position="450"/>
    </location>
</feature>
<dbReference type="SUPFAM" id="SSF55486">
    <property type="entry name" value="Metalloproteases ('zincins'), catalytic domain"/>
    <property type="match status" value="1"/>
</dbReference>
<dbReference type="AlphaFoldDB" id="A0AAU0UTK1"/>
<evidence type="ECO:0000313" key="3">
    <source>
        <dbReference type="Proteomes" id="UP001329915"/>
    </source>
</evidence>
<accession>A0AAU0UTK1</accession>
<evidence type="ECO:0000259" key="1">
    <source>
        <dbReference type="Pfam" id="PF01433"/>
    </source>
</evidence>